<evidence type="ECO:0000259" key="11">
    <source>
        <dbReference type="PROSITE" id="PS51176"/>
    </source>
</evidence>
<evidence type="ECO:0000256" key="4">
    <source>
        <dbReference type="ARBA" id="ARBA00016891"/>
    </source>
</evidence>
<dbReference type="InterPro" id="IPR050812">
    <property type="entry name" value="Preph/Arog_dehydrog"/>
</dbReference>
<dbReference type="AlphaFoldDB" id="A0A9D1JQ51"/>
<feature type="domain" description="Prephenate/arogenate dehydrogenase" evidence="11">
    <location>
        <begin position="4"/>
        <end position="291"/>
    </location>
</feature>
<dbReference type="Gene3D" id="3.30.70.260">
    <property type="match status" value="1"/>
</dbReference>
<dbReference type="PANTHER" id="PTHR21363:SF0">
    <property type="entry name" value="PREPHENATE DEHYDROGENASE [NADP(+)]"/>
    <property type="match status" value="1"/>
</dbReference>
<dbReference type="InterPro" id="IPR003099">
    <property type="entry name" value="Prephen_DH"/>
</dbReference>
<accession>A0A9D1JQ51</accession>
<dbReference type="EC" id="1.3.1.12" evidence="3"/>
<dbReference type="SUPFAM" id="SSF55021">
    <property type="entry name" value="ACT-like"/>
    <property type="match status" value="1"/>
</dbReference>
<keyword evidence="5" id="KW-0827">Tyrosine biosynthesis</keyword>
<keyword evidence="8" id="KW-0520">NAD</keyword>
<keyword evidence="7" id="KW-0560">Oxidoreductase</keyword>
<comment type="catalytic activity">
    <reaction evidence="10">
        <text>prephenate + NAD(+) = 3-(4-hydroxyphenyl)pyruvate + CO2 + NADH</text>
        <dbReference type="Rhea" id="RHEA:13869"/>
        <dbReference type="ChEBI" id="CHEBI:16526"/>
        <dbReference type="ChEBI" id="CHEBI:29934"/>
        <dbReference type="ChEBI" id="CHEBI:36242"/>
        <dbReference type="ChEBI" id="CHEBI:57540"/>
        <dbReference type="ChEBI" id="CHEBI:57945"/>
        <dbReference type="EC" id="1.3.1.12"/>
    </reaction>
</comment>
<gene>
    <name evidence="12" type="ORF">IAB46_04470</name>
</gene>
<dbReference type="GO" id="GO:0006571">
    <property type="term" value="P:tyrosine biosynthetic process"/>
    <property type="evidence" value="ECO:0007669"/>
    <property type="project" value="UniProtKB-KW"/>
</dbReference>
<evidence type="ECO:0000313" key="12">
    <source>
        <dbReference type="EMBL" id="HIS46813.1"/>
    </source>
</evidence>
<dbReference type="Gene3D" id="1.10.3660.10">
    <property type="entry name" value="6-phosphogluconate dehydrogenase C-terminal like domain"/>
    <property type="match status" value="1"/>
</dbReference>
<evidence type="ECO:0000313" key="13">
    <source>
        <dbReference type="Proteomes" id="UP000823927"/>
    </source>
</evidence>
<evidence type="ECO:0000256" key="8">
    <source>
        <dbReference type="ARBA" id="ARBA00023027"/>
    </source>
</evidence>
<dbReference type="Pfam" id="PF02153">
    <property type="entry name" value="PDH_N"/>
    <property type="match status" value="1"/>
</dbReference>
<proteinExistence type="inferred from homology"/>
<name>A0A9D1JQ51_9FIRM</name>
<dbReference type="EMBL" id="DVIT01000016">
    <property type="protein sequence ID" value="HIS46813.1"/>
    <property type="molecule type" value="Genomic_DNA"/>
</dbReference>
<dbReference type="FunFam" id="3.40.50.720:FF:000208">
    <property type="entry name" value="Prephenate dehydrogenase"/>
    <property type="match status" value="1"/>
</dbReference>
<dbReference type="Gene3D" id="3.40.50.720">
    <property type="entry name" value="NAD(P)-binding Rossmann-like Domain"/>
    <property type="match status" value="1"/>
</dbReference>
<comment type="similarity">
    <text evidence="2">Belongs to the prephenate/arogenate dehydrogenase family.</text>
</comment>
<dbReference type="GO" id="GO:0070403">
    <property type="term" value="F:NAD+ binding"/>
    <property type="evidence" value="ECO:0007669"/>
    <property type="project" value="InterPro"/>
</dbReference>
<dbReference type="InterPro" id="IPR046826">
    <property type="entry name" value="PDH_N"/>
</dbReference>
<reference evidence="12" key="2">
    <citation type="journal article" date="2021" name="PeerJ">
        <title>Extensive microbial diversity within the chicken gut microbiome revealed by metagenomics and culture.</title>
        <authorList>
            <person name="Gilroy R."/>
            <person name="Ravi A."/>
            <person name="Getino M."/>
            <person name="Pursley I."/>
            <person name="Horton D.L."/>
            <person name="Alikhan N.F."/>
            <person name="Baker D."/>
            <person name="Gharbi K."/>
            <person name="Hall N."/>
            <person name="Watson M."/>
            <person name="Adriaenssens E.M."/>
            <person name="Foster-Nyarko E."/>
            <person name="Jarju S."/>
            <person name="Secka A."/>
            <person name="Antonio M."/>
            <person name="Oren A."/>
            <person name="Chaudhuri R.R."/>
            <person name="La Ragione R."/>
            <person name="Hildebrand F."/>
            <person name="Pallen M.J."/>
        </authorList>
    </citation>
    <scope>NUCLEOTIDE SEQUENCE</scope>
    <source>
        <strain evidence="12">CHK178-757</strain>
    </source>
</reference>
<evidence type="ECO:0000256" key="5">
    <source>
        <dbReference type="ARBA" id="ARBA00022498"/>
    </source>
</evidence>
<organism evidence="12 13">
    <name type="scientific">Candidatus Scybalocola faecigallinarum</name>
    <dbReference type="NCBI Taxonomy" id="2840941"/>
    <lineage>
        <taxon>Bacteria</taxon>
        <taxon>Bacillati</taxon>
        <taxon>Bacillota</taxon>
        <taxon>Clostridia</taxon>
        <taxon>Lachnospirales</taxon>
        <taxon>Lachnospiraceae</taxon>
        <taxon>Lachnospiraceae incertae sedis</taxon>
        <taxon>Candidatus Scybalocola (ex Gilroy et al. 2021)</taxon>
    </lineage>
</organism>
<sequence>MTISTIGFAGLGLIGGSIAKAVRRVHPDMKIIAFDTDRESLTAALMDKTLNQAHDHLSQAFSQCDLIFLCAPVNFNVQNLKILKNIAADHCIFTDVGSVKTPIHSAVRELGMEHCFIGGHPMAGSEKSGYANASDRLLENAYYILTPSPATPDKSVAAMTQLIQSVSALPIVLDARRHDYIMAAISHLPHMIAYTLVNLVRDFDDEQQHMRMLAAGGFKDITRIASSSPIMWQQICDENRDNLLEIMDHYMDSLRQVSQAVQSGENVRLLELFSQAKDYRDSIPRSNAKGGLRPAYEIYVDIIDESGAIATIATILATNGISIKNIGIVHNREFQEGALRIEFYEEDAAQKAVTHLRKFHYTVYERN</sequence>
<evidence type="ECO:0000256" key="2">
    <source>
        <dbReference type="ARBA" id="ARBA00007964"/>
    </source>
</evidence>
<dbReference type="PANTHER" id="PTHR21363">
    <property type="entry name" value="PREPHENATE DEHYDROGENASE"/>
    <property type="match status" value="1"/>
</dbReference>
<evidence type="ECO:0000256" key="3">
    <source>
        <dbReference type="ARBA" id="ARBA00012068"/>
    </source>
</evidence>
<dbReference type="PROSITE" id="PS51176">
    <property type="entry name" value="PDH_ADH"/>
    <property type="match status" value="1"/>
</dbReference>
<dbReference type="Pfam" id="PF20463">
    <property type="entry name" value="PDH_C"/>
    <property type="match status" value="1"/>
</dbReference>
<dbReference type="Proteomes" id="UP000823927">
    <property type="component" value="Unassembled WGS sequence"/>
</dbReference>
<dbReference type="GO" id="GO:0004665">
    <property type="term" value="F:prephenate dehydrogenase (NADP+) activity"/>
    <property type="evidence" value="ECO:0007669"/>
    <property type="project" value="InterPro"/>
</dbReference>
<evidence type="ECO:0000256" key="9">
    <source>
        <dbReference type="ARBA" id="ARBA00023141"/>
    </source>
</evidence>
<protein>
    <recommendedName>
        <fullName evidence="4">Prephenate dehydrogenase</fullName>
        <ecNumber evidence="3">1.3.1.12</ecNumber>
    </recommendedName>
</protein>
<dbReference type="InterPro" id="IPR008927">
    <property type="entry name" value="6-PGluconate_DH-like_C_sf"/>
</dbReference>
<dbReference type="InterPro" id="IPR045865">
    <property type="entry name" value="ACT-like_dom_sf"/>
</dbReference>
<keyword evidence="6" id="KW-0028">Amino-acid biosynthesis</keyword>
<evidence type="ECO:0000256" key="6">
    <source>
        <dbReference type="ARBA" id="ARBA00022605"/>
    </source>
</evidence>
<dbReference type="SUPFAM" id="SSF51735">
    <property type="entry name" value="NAD(P)-binding Rossmann-fold domains"/>
    <property type="match status" value="1"/>
</dbReference>
<evidence type="ECO:0000256" key="7">
    <source>
        <dbReference type="ARBA" id="ARBA00023002"/>
    </source>
</evidence>
<comment type="caution">
    <text evidence="12">The sequence shown here is derived from an EMBL/GenBank/DDBJ whole genome shotgun (WGS) entry which is preliminary data.</text>
</comment>
<evidence type="ECO:0000256" key="10">
    <source>
        <dbReference type="ARBA" id="ARBA00049260"/>
    </source>
</evidence>
<evidence type="ECO:0000256" key="1">
    <source>
        <dbReference type="ARBA" id="ARBA00005067"/>
    </source>
</evidence>
<keyword evidence="9" id="KW-0057">Aromatic amino acid biosynthesis</keyword>
<dbReference type="GO" id="GO:0008977">
    <property type="term" value="F:prephenate dehydrogenase (NAD+) activity"/>
    <property type="evidence" value="ECO:0007669"/>
    <property type="project" value="UniProtKB-EC"/>
</dbReference>
<dbReference type="FunFam" id="1.10.3660.10:FF:000003">
    <property type="entry name" value="Prephenate dehydrogenase"/>
    <property type="match status" value="1"/>
</dbReference>
<dbReference type="InterPro" id="IPR036291">
    <property type="entry name" value="NAD(P)-bd_dom_sf"/>
</dbReference>
<dbReference type="SUPFAM" id="SSF48179">
    <property type="entry name" value="6-phosphogluconate dehydrogenase C-terminal domain-like"/>
    <property type="match status" value="1"/>
</dbReference>
<comment type="pathway">
    <text evidence="1">Amino-acid biosynthesis; L-tyrosine biosynthesis; (4-hydroxyphenyl)pyruvate from prephenate (NAD(+) route): step 1/1.</text>
</comment>
<reference evidence="12" key="1">
    <citation type="submission" date="2020-10" db="EMBL/GenBank/DDBJ databases">
        <authorList>
            <person name="Gilroy R."/>
        </authorList>
    </citation>
    <scope>NUCLEOTIDE SEQUENCE</scope>
    <source>
        <strain evidence="12">CHK178-757</strain>
    </source>
</reference>
<dbReference type="InterPro" id="IPR046825">
    <property type="entry name" value="PDH_C"/>
</dbReference>